<reference evidence="3" key="1">
    <citation type="submission" date="2020-08" db="EMBL/GenBank/DDBJ databases">
        <title>Whole genome shotgun sequence of Actinocatenispora sera NBRC 101916.</title>
        <authorList>
            <person name="Komaki H."/>
            <person name="Tamura T."/>
        </authorList>
    </citation>
    <scope>NUCLEOTIDE SEQUENCE</scope>
    <source>
        <strain evidence="3">NBRC 101916</strain>
    </source>
</reference>
<keyword evidence="4" id="KW-1185">Reference proteome</keyword>
<dbReference type="PANTHER" id="PTHR18964">
    <property type="entry name" value="ROK (REPRESSOR, ORF, KINASE) FAMILY"/>
    <property type="match status" value="1"/>
</dbReference>
<dbReference type="PANTHER" id="PTHR18964:SF149">
    <property type="entry name" value="BIFUNCTIONAL UDP-N-ACETYLGLUCOSAMINE 2-EPIMERASE_N-ACETYLMANNOSAMINE KINASE"/>
    <property type="match status" value="1"/>
</dbReference>
<dbReference type="GO" id="GO:0003677">
    <property type="term" value="F:DNA binding"/>
    <property type="evidence" value="ECO:0007669"/>
    <property type="project" value="InterPro"/>
</dbReference>
<dbReference type="Gene3D" id="3.30.420.40">
    <property type="match status" value="2"/>
</dbReference>
<dbReference type="InterPro" id="IPR005471">
    <property type="entry name" value="Tscrpt_reg_IclR_N"/>
</dbReference>
<evidence type="ECO:0000313" key="3">
    <source>
        <dbReference type="EMBL" id="BCJ27395.1"/>
    </source>
</evidence>
<dbReference type="RefSeq" id="WP_030447681.1">
    <property type="nucleotide sequence ID" value="NZ_AP023354.1"/>
</dbReference>
<dbReference type="InterPro" id="IPR036390">
    <property type="entry name" value="WH_DNA-bd_sf"/>
</dbReference>
<dbReference type="AlphaFoldDB" id="A0A810KXI1"/>
<dbReference type="InterPro" id="IPR011991">
    <property type="entry name" value="ArsR-like_HTH"/>
</dbReference>
<dbReference type="Pfam" id="PF00480">
    <property type="entry name" value="ROK"/>
    <property type="match status" value="1"/>
</dbReference>
<protein>
    <submittedName>
        <fullName evidence="3">Transcriptional regulator</fullName>
    </submittedName>
</protein>
<name>A0A810KXI1_9ACTN</name>
<feature type="domain" description="HTH iclR-type" evidence="2">
    <location>
        <begin position="27"/>
        <end position="68"/>
    </location>
</feature>
<proteinExistence type="inferred from homology"/>
<dbReference type="CDD" id="cd00090">
    <property type="entry name" value="HTH_ARSR"/>
    <property type="match status" value="1"/>
</dbReference>
<evidence type="ECO:0000259" key="2">
    <source>
        <dbReference type="Pfam" id="PF09339"/>
    </source>
</evidence>
<dbReference type="KEGG" id="aser:Asera_15030"/>
<dbReference type="GO" id="GO:0006355">
    <property type="term" value="P:regulation of DNA-templated transcription"/>
    <property type="evidence" value="ECO:0007669"/>
    <property type="project" value="InterPro"/>
</dbReference>
<dbReference type="Proteomes" id="UP000680750">
    <property type="component" value="Chromosome"/>
</dbReference>
<accession>A0A810KXI1</accession>
<dbReference type="InterPro" id="IPR000600">
    <property type="entry name" value="ROK"/>
</dbReference>
<dbReference type="SUPFAM" id="SSF53067">
    <property type="entry name" value="Actin-like ATPase domain"/>
    <property type="match status" value="1"/>
</dbReference>
<dbReference type="SUPFAM" id="SSF46785">
    <property type="entry name" value="Winged helix' DNA-binding domain"/>
    <property type="match status" value="1"/>
</dbReference>
<dbReference type="InterPro" id="IPR043129">
    <property type="entry name" value="ATPase_NBD"/>
</dbReference>
<organism evidence="3 4">
    <name type="scientific">Actinocatenispora sera</name>
    <dbReference type="NCBI Taxonomy" id="390989"/>
    <lineage>
        <taxon>Bacteria</taxon>
        <taxon>Bacillati</taxon>
        <taxon>Actinomycetota</taxon>
        <taxon>Actinomycetes</taxon>
        <taxon>Micromonosporales</taxon>
        <taxon>Micromonosporaceae</taxon>
        <taxon>Actinocatenispora</taxon>
    </lineage>
</organism>
<evidence type="ECO:0000256" key="1">
    <source>
        <dbReference type="ARBA" id="ARBA00006479"/>
    </source>
</evidence>
<dbReference type="Pfam" id="PF09339">
    <property type="entry name" value="HTH_IclR"/>
    <property type="match status" value="1"/>
</dbReference>
<dbReference type="EMBL" id="AP023354">
    <property type="protein sequence ID" value="BCJ27395.1"/>
    <property type="molecule type" value="Genomic_DNA"/>
</dbReference>
<evidence type="ECO:0000313" key="4">
    <source>
        <dbReference type="Proteomes" id="UP000680750"/>
    </source>
</evidence>
<gene>
    <name evidence="3" type="ORF">Asera_15030</name>
</gene>
<dbReference type="Gene3D" id="1.10.10.10">
    <property type="entry name" value="Winged helix-like DNA-binding domain superfamily/Winged helix DNA-binding domain"/>
    <property type="match status" value="1"/>
</dbReference>
<comment type="similarity">
    <text evidence="1">Belongs to the ROK (NagC/XylR) family.</text>
</comment>
<dbReference type="InterPro" id="IPR036388">
    <property type="entry name" value="WH-like_DNA-bd_sf"/>
</dbReference>
<sequence>MLTAGSGTGSGDAAARGAIRRNNVSVVLRHLRRGARSRTEISRDLGLPNSTVSKLVGELVELGLVTDDERRRAGGIGRPHQAVALRTGARCGLGVEISVNYIRVIALDLPGDVVLDDRAPVEQDRRDHHATLDLAADLVAAALTALRATGTAVTGVTVATPGHVDRDTGVVRLATNLGWSGVPVAAELADRLGPDAPPVRVDNDARLGTVAEHRVAHVPSLLYLTGEVGVAGGIVVDDTLVLGAAHAAGELGHMPLDPRGAACPCGQRGCFETMVGLGTFLSYAADATDPLRDQHRDLEERLALGTARAAAGDARTIRAIDRIAADLGLGLGLLVNVLDPAVVVLGGYFSHLGEALLSRVRAEVTGRVLAPHAGGCDVRLSRLGFTAAARGAAETVLDDVFTDPASFAVPIP</sequence>